<proteinExistence type="predicted"/>
<reference evidence="1 2" key="1">
    <citation type="submission" date="2019-02" db="EMBL/GenBank/DDBJ databases">
        <title>Deep-cultivation of Planctomycetes and their phenomic and genomic characterization uncovers novel biology.</title>
        <authorList>
            <person name="Wiegand S."/>
            <person name="Jogler M."/>
            <person name="Boedeker C."/>
            <person name="Pinto D."/>
            <person name="Vollmers J."/>
            <person name="Rivas-Marin E."/>
            <person name="Kohn T."/>
            <person name="Peeters S.H."/>
            <person name="Heuer A."/>
            <person name="Rast P."/>
            <person name="Oberbeckmann S."/>
            <person name="Bunk B."/>
            <person name="Jeske O."/>
            <person name="Meyerdierks A."/>
            <person name="Storesund J.E."/>
            <person name="Kallscheuer N."/>
            <person name="Luecker S."/>
            <person name="Lage O.M."/>
            <person name="Pohl T."/>
            <person name="Merkel B.J."/>
            <person name="Hornburger P."/>
            <person name="Mueller R.-W."/>
            <person name="Bruemmer F."/>
            <person name="Labrenz M."/>
            <person name="Spormann A.M."/>
            <person name="Op Den Camp H."/>
            <person name="Overmann J."/>
            <person name="Amann R."/>
            <person name="Jetten M.S.M."/>
            <person name="Mascher T."/>
            <person name="Medema M.H."/>
            <person name="Devos D.P."/>
            <person name="Kaster A.-K."/>
            <person name="Ovreas L."/>
            <person name="Rohde M."/>
            <person name="Galperin M.Y."/>
            <person name="Jogler C."/>
        </authorList>
    </citation>
    <scope>NUCLEOTIDE SEQUENCE [LARGE SCALE GENOMIC DNA]</scope>
    <source>
        <strain evidence="1 2">Poly51</strain>
    </source>
</reference>
<evidence type="ECO:0000313" key="1">
    <source>
        <dbReference type="EMBL" id="TWU49021.1"/>
    </source>
</evidence>
<sequence>MDEGAKQFYIPAAIATLVSQPEPDWSLSYTIAYQLEHGDPGFNILQLQTLLKCTLYLNRLVDDNGGPVDTCCTAMHQQLDSEQNPFPSQRRITI</sequence>
<dbReference type="EMBL" id="SJPW01000006">
    <property type="protein sequence ID" value="TWU49021.1"/>
    <property type="molecule type" value="Genomic_DNA"/>
</dbReference>
<organism evidence="1 2">
    <name type="scientific">Rubripirellula tenax</name>
    <dbReference type="NCBI Taxonomy" id="2528015"/>
    <lineage>
        <taxon>Bacteria</taxon>
        <taxon>Pseudomonadati</taxon>
        <taxon>Planctomycetota</taxon>
        <taxon>Planctomycetia</taxon>
        <taxon>Pirellulales</taxon>
        <taxon>Pirellulaceae</taxon>
        <taxon>Rubripirellula</taxon>
    </lineage>
</organism>
<comment type="caution">
    <text evidence="1">The sequence shown here is derived from an EMBL/GenBank/DDBJ whole genome shotgun (WGS) entry which is preliminary data.</text>
</comment>
<evidence type="ECO:0000313" key="2">
    <source>
        <dbReference type="Proteomes" id="UP000318288"/>
    </source>
</evidence>
<name>A0A5C6EN04_9BACT</name>
<gene>
    <name evidence="1" type="ORF">Poly51_49250</name>
</gene>
<protein>
    <submittedName>
        <fullName evidence="1">Uncharacterized protein</fullName>
    </submittedName>
</protein>
<dbReference type="AlphaFoldDB" id="A0A5C6EN04"/>
<dbReference type="Proteomes" id="UP000318288">
    <property type="component" value="Unassembled WGS sequence"/>
</dbReference>
<accession>A0A5C6EN04</accession>
<keyword evidence="2" id="KW-1185">Reference proteome</keyword>